<reference evidence="1 2" key="1">
    <citation type="submission" date="2021-06" db="EMBL/GenBank/DDBJ databases">
        <title>Caerostris darwini draft genome.</title>
        <authorList>
            <person name="Kono N."/>
            <person name="Arakawa K."/>
        </authorList>
    </citation>
    <scope>NUCLEOTIDE SEQUENCE [LARGE SCALE GENOMIC DNA]</scope>
</reference>
<gene>
    <name evidence="1" type="ORF">CDAR_101481</name>
</gene>
<sequence>MGNCFTFWPTSTMNPICNDIPASKFISMAEDDSKNPQTSVREGKPVLTLEMVKHCVSEQKKFSSKLDKKCRFYVCTGDGQY</sequence>
<dbReference type="EMBL" id="BPLQ01014141">
    <property type="protein sequence ID" value="GIY77578.1"/>
    <property type="molecule type" value="Genomic_DNA"/>
</dbReference>
<accession>A0AAV4W5Q1</accession>
<dbReference type="Proteomes" id="UP001054837">
    <property type="component" value="Unassembled WGS sequence"/>
</dbReference>
<name>A0AAV4W5Q1_9ARAC</name>
<evidence type="ECO:0000313" key="2">
    <source>
        <dbReference type="Proteomes" id="UP001054837"/>
    </source>
</evidence>
<evidence type="ECO:0000313" key="1">
    <source>
        <dbReference type="EMBL" id="GIY77578.1"/>
    </source>
</evidence>
<dbReference type="AlphaFoldDB" id="A0AAV4W5Q1"/>
<protein>
    <submittedName>
        <fullName evidence="1">Uncharacterized protein</fullName>
    </submittedName>
</protein>
<organism evidence="1 2">
    <name type="scientific">Caerostris darwini</name>
    <dbReference type="NCBI Taxonomy" id="1538125"/>
    <lineage>
        <taxon>Eukaryota</taxon>
        <taxon>Metazoa</taxon>
        <taxon>Ecdysozoa</taxon>
        <taxon>Arthropoda</taxon>
        <taxon>Chelicerata</taxon>
        <taxon>Arachnida</taxon>
        <taxon>Araneae</taxon>
        <taxon>Araneomorphae</taxon>
        <taxon>Entelegynae</taxon>
        <taxon>Araneoidea</taxon>
        <taxon>Araneidae</taxon>
        <taxon>Caerostris</taxon>
    </lineage>
</organism>
<keyword evidence="2" id="KW-1185">Reference proteome</keyword>
<comment type="caution">
    <text evidence="1">The sequence shown here is derived from an EMBL/GenBank/DDBJ whole genome shotgun (WGS) entry which is preliminary data.</text>
</comment>
<proteinExistence type="predicted"/>